<dbReference type="InterPro" id="IPR028978">
    <property type="entry name" value="Chorismate_lyase_/UTRA_dom_sf"/>
</dbReference>
<dbReference type="PROSITE" id="PS50949">
    <property type="entry name" value="HTH_GNTR"/>
    <property type="match status" value="1"/>
</dbReference>
<protein>
    <submittedName>
        <fullName evidence="4">GntR family transcriptional regulator</fullName>
    </submittedName>
</protein>
<accession>A0A1G9HB41</accession>
<dbReference type="SUPFAM" id="SSF46785">
    <property type="entry name" value="Winged helix' DNA-binding domain"/>
    <property type="match status" value="1"/>
</dbReference>
<dbReference type="EMBL" id="QRMZ01000018">
    <property type="protein sequence ID" value="RHK05535.1"/>
    <property type="molecule type" value="Genomic_DNA"/>
</dbReference>
<dbReference type="CDD" id="cd07377">
    <property type="entry name" value="WHTH_GntR"/>
    <property type="match status" value="1"/>
</dbReference>
<dbReference type="InterPro" id="IPR011663">
    <property type="entry name" value="UTRA"/>
</dbReference>
<dbReference type="GO" id="GO:0045892">
    <property type="term" value="P:negative regulation of DNA-templated transcription"/>
    <property type="evidence" value="ECO:0007669"/>
    <property type="project" value="TreeGrafter"/>
</dbReference>
<dbReference type="SMART" id="SM00866">
    <property type="entry name" value="UTRA"/>
    <property type="match status" value="1"/>
</dbReference>
<evidence type="ECO:0000256" key="1">
    <source>
        <dbReference type="ARBA" id="ARBA00023015"/>
    </source>
</evidence>
<dbReference type="RefSeq" id="WP_074536894.1">
    <property type="nucleotide sequence ID" value="NZ_CP119393.1"/>
</dbReference>
<keyword evidence="2" id="KW-0238">DNA-binding</keyword>
<dbReference type="InterPro" id="IPR050679">
    <property type="entry name" value="Bact_HTH_transcr_reg"/>
</dbReference>
<dbReference type="SMART" id="SM00345">
    <property type="entry name" value="HTH_GNTR"/>
    <property type="match status" value="1"/>
</dbReference>
<dbReference type="Gene3D" id="1.10.10.10">
    <property type="entry name" value="Winged helix-like DNA-binding domain superfamily/Winged helix DNA-binding domain"/>
    <property type="match status" value="1"/>
</dbReference>
<comment type="caution">
    <text evidence="4">The sequence shown here is derived from an EMBL/GenBank/DDBJ whole genome shotgun (WGS) entry which is preliminary data.</text>
</comment>
<dbReference type="GO" id="GO:0003700">
    <property type="term" value="F:DNA-binding transcription factor activity"/>
    <property type="evidence" value="ECO:0007669"/>
    <property type="project" value="InterPro"/>
</dbReference>
<organism evidence="4 5">
    <name type="scientific">Enterococcus casseliflavus</name>
    <name type="common">Enterococcus flavescens</name>
    <dbReference type="NCBI Taxonomy" id="37734"/>
    <lineage>
        <taxon>Bacteria</taxon>
        <taxon>Bacillati</taxon>
        <taxon>Bacillota</taxon>
        <taxon>Bacilli</taxon>
        <taxon>Lactobacillales</taxon>
        <taxon>Enterococcaceae</taxon>
        <taxon>Enterococcus</taxon>
    </lineage>
</organism>
<reference evidence="4 5" key="1">
    <citation type="submission" date="2018-08" db="EMBL/GenBank/DDBJ databases">
        <title>A genome reference for cultivated species of the human gut microbiota.</title>
        <authorList>
            <person name="Zou Y."/>
            <person name="Xue W."/>
            <person name="Luo G."/>
        </authorList>
    </citation>
    <scope>NUCLEOTIDE SEQUENCE [LARGE SCALE GENOMIC DNA]</scope>
    <source>
        <strain evidence="4 5">AF48-16</strain>
    </source>
</reference>
<dbReference type="Pfam" id="PF07702">
    <property type="entry name" value="UTRA"/>
    <property type="match status" value="1"/>
</dbReference>
<evidence type="ECO:0000256" key="3">
    <source>
        <dbReference type="ARBA" id="ARBA00023163"/>
    </source>
</evidence>
<dbReference type="PANTHER" id="PTHR44846">
    <property type="entry name" value="MANNOSYL-D-GLYCERATE TRANSPORT/METABOLISM SYSTEM REPRESSOR MNGR-RELATED"/>
    <property type="match status" value="1"/>
</dbReference>
<evidence type="ECO:0000313" key="4">
    <source>
        <dbReference type="EMBL" id="RHK05535.1"/>
    </source>
</evidence>
<keyword evidence="3" id="KW-0804">Transcription</keyword>
<proteinExistence type="predicted"/>
<evidence type="ECO:0000313" key="5">
    <source>
        <dbReference type="Proteomes" id="UP000286288"/>
    </source>
</evidence>
<dbReference type="PANTHER" id="PTHR44846:SF4">
    <property type="entry name" value="HTH GNTR-TYPE DOMAIN-CONTAINING PROTEIN"/>
    <property type="match status" value="1"/>
</dbReference>
<dbReference type="InterPro" id="IPR036390">
    <property type="entry name" value="WH_DNA-bd_sf"/>
</dbReference>
<keyword evidence="1" id="KW-0805">Transcription regulation</keyword>
<evidence type="ECO:0000256" key="2">
    <source>
        <dbReference type="ARBA" id="ARBA00023125"/>
    </source>
</evidence>
<dbReference type="Gene3D" id="3.40.1410.10">
    <property type="entry name" value="Chorismate lyase-like"/>
    <property type="match status" value="1"/>
</dbReference>
<dbReference type="OrthoDB" id="2308695at2"/>
<dbReference type="Pfam" id="PF00392">
    <property type="entry name" value="GntR"/>
    <property type="match status" value="1"/>
</dbReference>
<dbReference type="GO" id="GO:0003677">
    <property type="term" value="F:DNA binding"/>
    <property type="evidence" value="ECO:0007669"/>
    <property type="project" value="UniProtKB-KW"/>
</dbReference>
<dbReference type="PRINTS" id="PR00035">
    <property type="entry name" value="HTHGNTR"/>
</dbReference>
<dbReference type="AlphaFoldDB" id="A0A1G9HB41"/>
<gene>
    <name evidence="4" type="ORF">DW084_13220</name>
</gene>
<dbReference type="InterPro" id="IPR036388">
    <property type="entry name" value="WH-like_DNA-bd_sf"/>
</dbReference>
<dbReference type="Proteomes" id="UP000286288">
    <property type="component" value="Unassembled WGS sequence"/>
</dbReference>
<sequence>MTKLSIEDLAAELIRKIEAGDIGNEQGKMPSERELLAIYPVSRYTLRQALNKLSKMGWIYQMQGRGSYIRFQNNQKPTIEQGDLGFNEDLTRGEKNIRTVKASKRLVKVSEALFLPSQKQFAKDQHFIEVQRFRTLDDKPYLIERSYYIPEIVGEISETMMEGSMFQALAEEKQLSVAFIDKFIQSKPLTQEQAAFFHLEEGMPALIVRDDSYLRNGELLAFSMIHYDYRMATLYMHKKLFV</sequence>
<dbReference type="SUPFAM" id="SSF64288">
    <property type="entry name" value="Chorismate lyase-like"/>
    <property type="match status" value="1"/>
</dbReference>
<name>A0A1G9HB41_ENTCA</name>
<dbReference type="InterPro" id="IPR000524">
    <property type="entry name" value="Tscrpt_reg_HTH_GntR"/>
</dbReference>